<dbReference type="GO" id="GO:0004865">
    <property type="term" value="F:protein serine/threonine phosphatase inhibitor activity"/>
    <property type="evidence" value="ECO:0007669"/>
    <property type="project" value="InterPro"/>
</dbReference>
<evidence type="ECO:0000256" key="1">
    <source>
        <dbReference type="SAM" id="MobiDB-lite"/>
    </source>
</evidence>
<protein>
    <recommendedName>
        <fullName evidence="4">Type 1 phosphatases regulator ypi1</fullName>
    </recommendedName>
</protein>
<dbReference type="InterPro" id="IPR011107">
    <property type="entry name" value="PPI_Ypi1"/>
</dbReference>
<feature type="region of interest" description="Disordered" evidence="1">
    <location>
        <begin position="1"/>
        <end position="43"/>
    </location>
</feature>
<sequence>MVRPTAIGTASRRSSSAMSSMTTTVTIENTSGASSSSSQPQEALVLELRPRKKKVTWKEGTVDNEFMNKKSSKICCIYHKEKPFDEDDKLVRRVWRGGSNMEIGKGDGASSEEYVVLRRGLEGDSLVRI</sequence>
<evidence type="ECO:0008006" key="4">
    <source>
        <dbReference type="Google" id="ProtNLM"/>
    </source>
</evidence>
<dbReference type="AlphaFoldDB" id="A0A2P5XC51"/>
<reference evidence="2 3" key="1">
    <citation type="submission" date="2015-01" db="EMBL/GenBank/DDBJ databases">
        <title>Genome of allotetraploid Gossypium barbadense reveals genomic plasticity and fiber elongation in cotton evolution.</title>
        <authorList>
            <person name="Chen X."/>
            <person name="Liu X."/>
            <person name="Zhao B."/>
            <person name="Zheng H."/>
            <person name="Hu Y."/>
            <person name="Lu G."/>
            <person name="Yang C."/>
            <person name="Chen J."/>
            <person name="Shan C."/>
            <person name="Zhang L."/>
            <person name="Zhou Y."/>
            <person name="Wang L."/>
            <person name="Guo W."/>
            <person name="Bai Y."/>
            <person name="Ruan J."/>
            <person name="Shangguan X."/>
            <person name="Mao Y."/>
            <person name="Jiang J."/>
            <person name="Zhu Y."/>
            <person name="Lei J."/>
            <person name="Kang H."/>
            <person name="Chen S."/>
            <person name="He X."/>
            <person name="Wang R."/>
            <person name="Wang Y."/>
            <person name="Chen J."/>
            <person name="Wang L."/>
            <person name="Yu S."/>
            <person name="Wang B."/>
            <person name="Wei J."/>
            <person name="Song S."/>
            <person name="Lu X."/>
            <person name="Gao Z."/>
            <person name="Gu W."/>
            <person name="Deng X."/>
            <person name="Ma D."/>
            <person name="Wang S."/>
            <person name="Liang W."/>
            <person name="Fang L."/>
            <person name="Cai C."/>
            <person name="Zhu X."/>
            <person name="Zhou B."/>
            <person name="Zhang Y."/>
            <person name="Chen Z."/>
            <person name="Xu S."/>
            <person name="Zhu R."/>
            <person name="Wang S."/>
            <person name="Zhang T."/>
            <person name="Zhao G."/>
        </authorList>
    </citation>
    <scope>NUCLEOTIDE SEQUENCE [LARGE SCALE GENOMIC DNA]</scope>
    <source>
        <strain evidence="3">cv. Xinhai21</strain>
        <tissue evidence="2">Leaf</tissue>
    </source>
</reference>
<dbReference type="Pfam" id="PF07491">
    <property type="entry name" value="PPI_Ypi1"/>
    <property type="match status" value="1"/>
</dbReference>
<organism evidence="2 3">
    <name type="scientific">Gossypium barbadense</name>
    <name type="common">Sea Island cotton</name>
    <name type="synonym">Hibiscus barbadensis</name>
    <dbReference type="NCBI Taxonomy" id="3634"/>
    <lineage>
        <taxon>Eukaryota</taxon>
        <taxon>Viridiplantae</taxon>
        <taxon>Streptophyta</taxon>
        <taxon>Embryophyta</taxon>
        <taxon>Tracheophyta</taxon>
        <taxon>Spermatophyta</taxon>
        <taxon>Magnoliopsida</taxon>
        <taxon>eudicotyledons</taxon>
        <taxon>Gunneridae</taxon>
        <taxon>Pentapetalae</taxon>
        <taxon>rosids</taxon>
        <taxon>malvids</taxon>
        <taxon>Malvales</taxon>
        <taxon>Malvaceae</taxon>
        <taxon>Malvoideae</taxon>
        <taxon>Gossypium</taxon>
    </lineage>
</organism>
<proteinExistence type="predicted"/>
<dbReference type="EMBL" id="KZ665206">
    <property type="protein sequence ID" value="PPS00912.1"/>
    <property type="molecule type" value="Genomic_DNA"/>
</dbReference>
<evidence type="ECO:0000313" key="2">
    <source>
        <dbReference type="EMBL" id="PPS00912.1"/>
    </source>
</evidence>
<dbReference type="PANTHER" id="PTHR20835:SF0">
    <property type="entry name" value="E3 UBIQUITIN-PROTEIN LIGASE PPP1R11"/>
    <property type="match status" value="1"/>
</dbReference>
<dbReference type="Proteomes" id="UP000239757">
    <property type="component" value="Unassembled WGS sequence"/>
</dbReference>
<dbReference type="GO" id="GO:0005634">
    <property type="term" value="C:nucleus"/>
    <property type="evidence" value="ECO:0007669"/>
    <property type="project" value="TreeGrafter"/>
</dbReference>
<name>A0A2P5XC51_GOSBA</name>
<gene>
    <name evidence="2" type="ORF">GOBAR_AA19733</name>
</gene>
<feature type="compositionally biased region" description="Low complexity" evidence="1">
    <location>
        <begin position="9"/>
        <end position="24"/>
    </location>
</feature>
<accession>A0A2P5XC51</accession>
<dbReference type="OrthoDB" id="307488at2759"/>
<dbReference type="GO" id="GO:0008157">
    <property type="term" value="F:protein phosphatase 1 binding"/>
    <property type="evidence" value="ECO:0007669"/>
    <property type="project" value="TreeGrafter"/>
</dbReference>
<dbReference type="PANTHER" id="PTHR20835">
    <property type="entry name" value="E3 UBIQUITIN-PROTEIN LIGASE PPP1R11-RELATED"/>
    <property type="match status" value="1"/>
</dbReference>
<evidence type="ECO:0000313" key="3">
    <source>
        <dbReference type="Proteomes" id="UP000239757"/>
    </source>
</evidence>